<comment type="subcellular location">
    <subcellularLocation>
        <location evidence="1">Membrane</location>
        <topology evidence="1">Single-pass membrane protein</topology>
    </subcellularLocation>
</comment>
<dbReference type="Gene3D" id="3.30.700.10">
    <property type="entry name" value="Glycoprotein, Type 4 Pilin"/>
    <property type="match status" value="1"/>
</dbReference>
<accession>A0ABS7UG54</accession>
<evidence type="ECO:0000313" key="8">
    <source>
        <dbReference type="EMBL" id="MBZ5740810.1"/>
    </source>
</evidence>
<dbReference type="InterPro" id="IPR012902">
    <property type="entry name" value="N_methyl_site"/>
</dbReference>
<evidence type="ECO:0000256" key="1">
    <source>
        <dbReference type="ARBA" id="ARBA00004167"/>
    </source>
</evidence>
<dbReference type="RefSeq" id="WP_224124374.1">
    <property type="nucleotide sequence ID" value="NZ_JAIQZJ010000011.1"/>
</dbReference>
<dbReference type="PANTHER" id="PTHR30093">
    <property type="entry name" value="GENERAL SECRETION PATHWAY PROTEIN G"/>
    <property type="match status" value="1"/>
</dbReference>
<evidence type="ECO:0000256" key="4">
    <source>
        <dbReference type="ARBA" id="ARBA00022989"/>
    </source>
</evidence>
<evidence type="ECO:0000256" key="2">
    <source>
        <dbReference type="ARBA" id="ARBA00022481"/>
    </source>
</evidence>
<evidence type="ECO:0000313" key="7">
    <source>
        <dbReference type="EMBL" id="MBZ5740019.1"/>
    </source>
</evidence>
<evidence type="ECO:0000256" key="5">
    <source>
        <dbReference type="ARBA" id="ARBA00023136"/>
    </source>
</evidence>
<dbReference type="InterPro" id="IPR045584">
    <property type="entry name" value="Pilin-like"/>
</dbReference>
<dbReference type="EMBL" id="JAIQZJ010000017">
    <property type="protein sequence ID" value="MBZ5740810.1"/>
    <property type="molecule type" value="Genomic_DNA"/>
</dbReference>
<keyword evidence="2" id="KW-0488">Methylation</keyword>
<dbReference type="PROSITE" id="PS00409">
    <property type="entry name" value="PROKAR_NTER_METHYL"/>
    <property type="match status" value="1"/>
</dbReference>
<gene>
    <name evidence="7" type="ORF">K8U61_17725</name>
    <name evidence="8" type="ORF">K8U61_21750</name>
</gene>
<feature type="transmembrane region" description="Helical" evidence="6">
    <location>
        <begin position="12"/>
        <end position="38"/>
    </location>
</feature>
<keyword evidence="5 6" id="KW-0472">Membrane</keyword>
<proteinExistence type="predicted"/>
<dbReference type="EMBL" id="JAIQZJ010000011">
    <property type="protein sequence ID" value="MBZ5740019.1"/>
    <property type="molecule type" value="Genomic_DNA"/>
</dbReference>
<comment type="caution">
    <text evidence="7">The sequence shown here is derived from an EMBL/GenBank/DDBJ whole genome shotgun (WGS) entry which is preliminary data.</text>
</comment>
<dbReference type="NCBIfam" id="TIGR02532">
    <property type="entry name" value="IV_pilin_GFxxxE"/>
    <property type="match status" value="1"/>
</dbReference>
<dbReference type="Pfam" id="PF07963">
    <property type="entry name" value="N_methyl"/>
    <property type="match status" value="1"/>
</dbReference>
<dbReference type="Proteomes" id="UP000780875">
    <property type="component" value="Unassembled WGS sequence"/>
</dbReference>
<sequence>MRDNRRRRALDEGFTLVELLVVIVIVGLLAAIAIPIYLHQREKAYDASLETDVKTLATIEETVFVDHHTYLSGATAPERLADLRAVGWKASAEAVVEVAVDADRYCIRAHHPGATRDGGAGGFYWFDSTGGGLATTQPLGACADLDSWDLVS</sequence>
<evidence type="ECO:0000313" key="9">
    <source>
        <dbReference type="Proteomes" id="UP000780875"/>
    </source>
</evidence>
<reference evidence="7 9" key="1">
    <citation type="submission" date="2021-09" db="EMBL/GenBank/DDBJ databases">
        <title>Whole genome sequence of Nocardioides sp. GBK3QG-3.</title>
        <authorList>
            <person name="Tuo L."/>
        </authorList>
    </citation>
    <scope>NUCLEOTIDE SEQUENCE [LARGE SCALE GENOMIC DNA]</scope>
    <source>
        <strain evidence="7 9">GBK3QG-3</strain>
    </source>
</reference>
<evidence type="ECO:0000256" key="3">
    <source>
        <dbReference type="ARBA" id="ARBA00022692"/>
    </source>
</evidence>
<protein>
    <submittedName>
        <fullName evidence="7">Prepilin-type N-terminal cleavage/methylation domain-containing protein</fullName>
    </submittedName>
</protein>
<dbReference type="PANTHER" id="PTHR30093:SF44">
    <property type="entry name" value="TYPE II SECRETION SYSTEM CORE PROTEIN G"/>
    <property type="match status" value="1"/>
</dbReference>
<name>A0ABS7UG54_9ACTN</name>
<dbReference type="SUPFAM" id="SSF54523">
    <property type="entry name" value="Pili subunits"/>
    <property type="match status" value="1"/>
</dbReference>
<keyword evidence="4 6" id="KW-1133">Transmembrane helix</keyword>
<keyword evidence="3 6" id="KW-0812">Transmembrane</keyword>
<evidence type="ECO:0000256" key="6">
    <source>
        <dbReference type="SAM" id="Phobius"/>
    </source>
</evidence>
<organism evidence="7 9">
    <name type="scientific">Nocardioides mangrovi</name>
    <dbReference type="NCBI Taxonomy" id="2874580"/>
    <lineage>
        <taxon>Bacteria</taxon>
        <taxon>Bacillati</taxon>
        <taxon>Actinomycetota</taxon>
        <taxon>Actinomycetes</taxon>
        <taxon>Propionibacteriales</taxon>
        <taxon>Nocardioidaceae</taxon>
        <taxon>Nocardioides</taxon>
    </lineage>
</organism>
<keyword evidence="9" id="KW-1185">Reference proteome</keyword>